<evidence type="ECO:0008006" key="3">
    <source>
        <dbReference type="Google" id="ProtNLM"/>
    </source>
</evidence>
<dbReference type="KEGG" id="kpn:KPN_04713"/>
<dbReference type="InterPro" id="IPR014942">
    <property type="entry name" value="AbiEii"/>
</dbReference>
<dbReference type="PaxDb" id="272620-KPN_04713"/>
<dbReference type="RefSeq" id="WP_015959347.1">
    <property type="nucleotide sequence ID" value="NC_009648.1"/>
</dbReference>
<reference evidence="1 2" key="1">
    <citation type="journal article" date="2001" name="Nature">
        <title>Complete genome sequence of Salmonella enterica serovar Typhimurium LT2.</title>
        <authorList>
            <person name="McClelland M."/>
            <person name="Sanderson K.E."/>
            <person name="Spieth J."/>
            <person name="Clifton S.W."/>
            <person name="Latreille P."/>
            <person name="Courtney L."/>
            <person name="Porwollik S."/>
            <person name="Ali J."/>
            <person name="Dante M."/>
            <person name="Du F."/>
            <person name="Hou S."/>
            <person name="Layman D."/>
            <person name="Leonard S."/>
            <person name="Nguyen C."/>
            <person name="Scott K."/>
            <person name="Holmes A."/>
            <person name="Grewal N."/>
            <person name="Mulvaney E."/>
            <person name="Ryan E."/>
            <person name="Sun H."/>
            <person name="Florea L."/>
            <person name="Miller W."/>
            <person name="Stoneking T."/>
            <person name="Nhan M."/>
            <person name="Waterston R."/>
            <person name="Wilson R.K."/>
        </authorList>
    </citation>
    <scope>NUCLEOTIDE SEQUENCE [LARGE SCALE GENOMIC DNA]</scope>
    <source>
        <strain evidence="2">ATCC 700721 / MGH 78578</strain>
    </source>
</reference>
<evidence type="ECO:0000313" key="1">
    <source>
        <dbReference type="EMBL" id="ABR80063.1"/>
    </source>
</evidence>
<protein>
    <recommendedName>
        <fullName evidence="3">Nucleotidyl transferase AbiEii/AbiGii toxin family protein</fullName>
    </recommendedName>
</protein>
<name>A6THM9_KLEP7</name>
<dbReference type="Gene3D" id="3.10.450.620">
    <property type="entry name" value="JHP933, nucleotidyltransferase-like core domain"/>
    <property type="match status" value="1"/>
</dbReference>
<dbReference type="AlphaFoldDB" id="A6THM9"/>
<reference evidence="1 2" key="2">
    <citation type="submission" date="2006-09" db="EMBL/GenBank/DDBJ databases">
        <authorList>
            <consortium name="The Klebsiella pneumonia Genome Sequencing Project"/>
            <person name="McClelland M."/>
            <person name="Sanderson E.K."/>
            <person name="Spieth J."/>
            <person name="Clifton W.S."/>
            <person name="Latreille P."/>
            <person name="Sabo A."/>
            <person name="Pepin K."/>
            <person name="Bhonagiri V."/>
            <person name="Porwollik S."/>
            <person name="Ali J."/>
            <person name="Wilson R.K."/>
        </authorList>
    </citation>
    <scope>NUCLEOTIDE SEQUENCE [LARGE SCALE GENOMIC DNA]</scope>
    <source>
        <strain evidence="2">ATCC 700721 / MGH 78578</strain>
    </source>
</reference>
<gene>
    <name evidence="1" type="ORF">KPN_04713</name>
</gene>
<dbReference type="Proteomes" id="UP000000265">
    <property type="component" value="Chromosome"/>
</dbReference>
<dbReference type="EnsemblBacteria" id="ABR80063">
    <property type="protein sequence ID" value="ABR80063"/>
    <property type="gene ID" value="KPN_04713"/>
</dbReference>
<sequence length="362" mass="41880">MSNIFELYKTEEGRGQLQEIFTYAAQKHPLSLGASFLEKDLWVTEILRLLFDEGFLHPYTVAFKGGTSLSKCWNVIERFSEDIDLSIHWAELAGHSEEQEQEAWKASTRSRSQNQRFREQQQTRLEEWTAELVEKLNQRFQSYGISGLEARLEAESRGEKVDIFFPRVHADAAAYQRDHILLEFGGRNRGKPTDTITVSSYLSGIKELGELELPSATVQAYNPGYILWEKITALHQFCTQEKELNAERLSRHWYDVDCLLQHQFADLYDTKEAMHNVIEMKQQRWTFPGVDYTLVAKGELRLVPEDAGRLAAIAEDHRIAIEGGMFFKEPDGFDKIIERLQQVQDEFNRAMKKVMGPDTFNC</sequence>
<proteinExistence type="predicted"/>
<accession>A6THM9</accession>
<dbReference type="EMBL" id="CP000647">
    <property type="protein sequence ID" value="ABR80063.1"/>
    <property type="molecule type" value="Genomic_DNA"/>
</dbReference>
<dbReference type="HOGENOM" id="CLU_066201_0_0_6"/>
<dbReference type="Pfam" id="PF08843">
    <property type="entry name" value="AbiEii"/>
    <property type="match status" value="1"/>
</dbReference>
<organism evidence="1 2">
    <name type="scientific">Klebsiella pneumoniae subsp. pneumoniae (strain ATCC 700721 / MGH 78578)</name>
    <dbReference type="NCBI Taxonomy" id="272620"/>
    <lineage>
        <taxon>Bacteria</taxon>
        <taxon>Pseudomonadati</taxon>
        <taxon>Pseudomonadota</taxon>
        <taxon>Gammaproteobacteria</taxon>
        <taxon>Enterobacterales</taxon>
        <taxon>Enterobacteriaceae</taxon>
        <taxon>Klebsiella/Raoultella group</taxon>
        <taxon>Klebsiella</taxon>
        <taxon>Klebsiella pneumoniae complex</taxon>
    </lineage>
</organism>
<evidence type="ECO:0000313" key="2">
    <source>
        <dbReference type="Proteomes" id="UP000000265"/>
    </source>
</evidence>